<sequence length="313" mass="35952">MSTAISTIEAYIAAADPAHQALLRDLQVLIRSYAPAGTSETINYGMPTFRYQGNLIHFALFKKHLGLYPGTEAIVQFAEELKAYKTSKGAIQLPLDKPLPASIIKLLIDFNAEKLKDKTDPNWHKKYERWMPCVELMNKLIVKTKLPLKQEFKWGTDIYTFQGKNVIGWGGFKDFFSLWFYNGVFLTDPLQVLISASEGKTKALRQWRFTDVKDMDERKILDYINESIQTILDGKEIKIEKAAAKKVEGLLKSYLAAHADLQEAFDKLTPGKQREYIEYIEEAKQEKTKQTRLEKIHPLIMQGKGLHDKYKTK</sequence>
<dbReference type="Pfam" id="PF13376">
    <property type="entry name" value="OmdA"/>
    <property type="match status" value="1"/>
</dbReference>
<dbReference type="AlphaFoldDB" id="A0A6N8L2R6"/>
<dbReference type="InterPro" id="IPR014922">
    <property type="entry name" value="YdhG-like"/>
</dbReference>
<dbReference type="Gene3D" id="3.90.1150.200">
    <property type="match status" value="1"/>
</dbReference>
<evidence type="ECO:0000313" key="3">
    <source>
        <dbReference type="Proteomes" id="UP000435036"/>
    </source>
</evidence>
<dbReference type="Pfam" id="PF08818">
    <property type="entry name" value="DUF1801"/>
    <property type="match status" value="2"/>
</dbReference>
<reference evidence="2 3" key="1">
    <citation type="submission" date="2019-12" db="EMBL/GenBank/DDBJ databases">
        <authorList>
            <person name="Dong K."/>
        </authorList>
    </citation>
    <scope>NUCLEOTIDE SEQUENCE [LARGE SCALE GENOMIC DNA]</scope>
    <source>
        <strain evidence="2 3">JCM 31225</strain>
    </source>
</reference>
<evidence type="ECO:0000313" key="2">
    <source>
        <dbReference type="EMBL" id="MVZ62072.1"/>
    </source>
</evidence>
<feature type="domain" description="YdhG-like" evidence="1">
    <location>
        <begin position="134"/>
        <end position="228"/>
    </location>
</feature>
<proteinExistence type="predicted"/>
<gene>
    <name evidence="2" type="ORF">GQF63_08575</name>
</gene>
<evidence type="ECO:0000259" key="1">
    <source>
        <dbReference type="Pfam" id="PF08818"/>
    </source>
</evidence>
<feature type="domain" description="YdhG-like" evidence="1">
    <location>
        <begin position="19"/>
        <end position="110"/>
    </location>
</feature>
<keyword evidence="3" id="KW-1185">Reference proteome</keyword>
<name>A0A6N8L2R6_9SPHI</name>
<accession>A0A6N8L2R6</accession>
<dbReference type="Proteomes" id="UP000435036">
    <property type="component" value="Unassembled WGS sequence"/>
</dbReference>
<protein>
    <recommendedName>
        <fullName evidence="1">YdhG-like domain-containing protein</fullName>
    </recommendedName>
</protein>
<dbReference type="SUPFAM" id="SSF159888">
    <property type="entry name" value="YdhG-like"/>
    <property type="match status" value="2"/>
</dbReference>
<organism evidence="2 3">
    <name type="scientific">Sphingobacterium humi</name>
    <dbReference type="NCBI Taxonomy" id="1796905"/>
    <lineage>
        <taxon>Bacteria</taxon>
        <taxon>Pseudomonadati</taxon>
        <taxon>Bacteroidota</taxon>
        <taxon>Sphingobacteriia</taxon>
        <taxon>Sphingobacteriales</taxon>
        <taxon>Sphingobacteriaceae</taxon>
        <taxon>Sphingobacterium</taxon>
    </lineage>
</organism>
<dbReference type="RefSeq" id="WP_160368812.1">
    <property type="nucleotide sequence ID" value="NZ_WSQA01000005.1"/>
</dbReference>
<dbReference type="EMBL" id="WSQA01000005">
    <property type="protein sequence ID" value="MVZ62072.1"/>
    <property type="molecule type" value="Genomic_DNA"/>
</dbReference>
<comment type="caution">
    <text evidence="2">The sequence shown here is derived from an EMBL/GenBank/DDBJ whole genome shotgun (WGS) entry which is preliminary data.</text>
</comment>
<dbReference type="OrthoDB" id="214150at2"/>